<dbReference type="GO" id="GO:0005634">
    <property type="term" value="C:nucleus"/>
    <property type="evidence" value="ECO:0007669"/>
    <property type="project" value="UniProtKB-SubCell"/>
</dbReference>
<dbReference type="GO" id="GO:0032502">
    <property type="term" value="P:developmental process"/>
    <property type="evidence" value="ECO:0007669"/>
    <property type="project" value="UniProtKB-ARBA"/>
</dbReference>
<evidence type="ECO:0000256" key="1">
    <source>
        <dbReference type="ARBA" id="ARBA00004123"/>
    </source>
</evidence>
<feature type="compositionally biased region" description="Acidic residues" evidence="9">
    <location>
        <begin position="133"/>
        <end position="155"/>
    </location>
</feature>
<keyword evidence="3" id="KW-0677">Repeat</keyword>
<feature type="region of interest" description="Disordered" evidence="9">
    <location>
        <begin position="103"/>
        <end position="164"/>
    </location>
</feature>
<evidence type="ECO:0000256" key="6">
    <source>
        <dbReference type="ARBA" id="ARBA00023242"/>
    </source>
</evidence>
<feature type="domain" description="ZAD" evidence="11">
    <location>
        <begin position="13"/>
        <end position="95"/>
    </location>
</feature>
<dbReference type="FunFam" id="3.30.160.60:FF:000202">
    <property type="entry name" value="Zinc finger protein 574"/>
    <property type="match status" value="1"/>
</dbReference>
<feature type="binding site" evidence="8">
    <location>
        <position position="18"/>
    </location>
    <ligand>
        <name>Zn(2+)</name>
        <dbReference type="ChEBI" id="CHEBI:29105"/>
    </ligand>
</feature>
<dbReference type="Pfam" id="PF13912">
    <property type="entry name" value="zf-C2H2_6"/>
    <property type="match status" value="1"/>
</dbReference>
<evidence type="ECO:0000313" key="13">
    <source>
        <dbReference type="RefSeq" id="XP_050559451.1"/>
    </source>
</evidence>
<sequence>MDPKTTDWRAGPNVCRCCLAEGCYKDISTEYFWMGKREVYAEMLSETLNLSIAYSNSGGPNSNSRLICELCISRLRDASDFKRQVQECERTFLRHLDPGSSSMAGDVEVTLEPTEVDPDVKLERVKQEKPVSDDDDEFDERCGFDDDDDDDDLDDQPLTRLASRIPKKESVDLLDLLDNTKATEKRKSSSKAKSVPTKKAKTIKKDVKATSSKTPVKTEKKKKGTEVKPRHGALTSIWELTLSERQNASTLLENTTATPFVYCRYYFKCFYCREQYSEINTLLAHTLTHSVPENTIILKDYLPKGKRTVKVDISKLKCRICDKTFKELDEIRKHLTADHCKSFTESGNGLVAYDLTSKNGQFACHICAKIFQTFILLNRHMNVHFSNAVCETCGAGFMTHQRLIQHKEIHLPGGYPCNKCNKVYTTNSNLKYHIEKAHEGTTKMRMLRCPHCPERFAEHFRKLKHLKEIHGITFTFNCDVCQSVFPSRRALTMHTNKFHTEKTQCEVCKKSFSCVTTLKKHMVSHTGERNYVCSLCQKAYRHQKSLKQHMRSHVPSEQFVKFNCSECGNGFPNRNDFNRHVKEWHPRTYFDYSVH</sequence>
<evidence type="ECO:0000259" key="11">
    <source>
        <dbReference type="PROSITE" id="PS51915"/>
    </source>
</evidence>
<comment type="subcellular location">
    <subcellularLocation>
        <location evidence="1">Nucleus</location>
    </subcellularLocation>
</comment>
<evidence type="ECO:0000256" key="3">
    <source>
        <dbReference type="ARBA" id="ARBA00022737"/>
    </source>
</evidence>
<gene>
    <name evidence="13" type="primary">LOC118278916</name>
</gene>
<dbReference type="Pfam" id="PF13894">
    <property type="entry name" value="zf-C2H2_4"/>
    <property type="match status" value="1"/>
</dbReference>
<feature type="domain" description="C2H2-type" evidence="10">
    <location>
        <begin position="267"/>
        <end position="294"/>
    </location>
</feature>
<keyword evidence="5 8" id="KW-0862">Zinc</keyword>
<dbReference type="GO" id="GO:0008270">
    <property type="term" value="F:zinc ion binding"/>
    <property type="evidence" value="ECO:0007669"/>
    <property type="project" value="UniProtKB-UniRule"/>
</dbReference>
<organism evidence="12 13">
    <name type="scientific">Spodoptera frugiperda</name>
    <name type="common">Fall armyworm</name>
    <dbReference type="NCBI Taxonomy" id="7108"/>
    <lineage>
        <taxon>Eukaryota</taxon>
        <taxon>Metazoa</taxon>
        <taxon>Ecdysozoa</taxon>
        <taxon>Arthropoda</taxon>
        <taxon>Hexapoda</taxon>
        <taxon>Insecta</taxon>
        <taxon>Pterygota</taxon>
        <taxon>Neoptera</taxon>
        <taxon>Endopterygota</taxon>
        <taxon>Lepidoptera</taxon>
        <taxon>Glossata</taxon>
        <taxon>Ditrysia</taxon>
        <taxon>Noctuoidea</taxon>
        <taxon>Noctuidae</taxon>
        <taxon>Amphipyrinae</taxon>
        <taxon>Spodoptera</taxon>
    </lineage>
</organism>
<dbReference type="RefSeq" id="XP_050559451.1">
    <property type="nucleotide sequence ID" value="XM_050703494.1"/>
</dbReference>
<dbReference type="SMART" id="SM00355">
    <property type="entry name" value="ZnF_C2H2"/>
    <property type="match status" value="10"/>
</dbReference>
<evidence type="ECO:0000256" key="9">
    <source>
        <dbReference type="SAM" id="MobiDB-lite"/>
    </source>
</evidence>
<feature type="domain" description="C2H2-type" evidence="10">
    <location>
        <begin position="562"/>
        <end position="585"/>
    </location>
</feature>
<evidence type="ECO:0000256" key="7">
    <source>
        <dbReference type="PROSITE-ProRule" id="PRU00042"/>
    </source>
</evidence>
<dbReference type="PROSITE" id="PS50157">
    <property type="entry name" value="ZINC_FINGER_C2H2_2"/>
    <property type="match status" value="9"/>
</dbReference>
<feature type="domain" description="C2H2-type" evidence="10">
    <location>
        <begin position="503"/>
        <end position="530"/>
    </location>
</feature>
<dbReference type="Proteomes" id="UP000829999">
    <property type="component" value="Chromosome 24"/>
</dbReference>
<feature type="binding site" evidence="8">
    <location>
        <position position="68"/>
    </location>
    <ligand>
        <name>Zn(2+)</name>
        <dbReference type="ChEBI" id="CHEBI:29105"/>
    </ligand>
</feature>
<evidence type="ECO:0000313" key="12">
    <source>
        <dbReference type="Proteomes" id="UP000829999"/>
    </source>
</evidence>
<feature type="domain" description="C2H2-type" evidence="10">
    <location>
        <begin position="415"/>
        <end position="443"/>
    </location>
</feature>
<feature type="domain" description="C2H2-type" evidence="10">
    <location>
        <begin position="531"/>
        <end position="558"/>
    </location>
</feature>
<feature type="region of interest" description="Disordered" evidence="9">
    <location>
        <begin position="182"/>
        <end position="226"/>
    </location>
</feature>
<feature type="compositionally biased region" description="Basic and acidic residues" evidence="9">
    <location>
        <begin position="118"/>
        <end position="132"/>
    </location>
</feature>
<dbReference type="SUPFAM" id="SSF57667">
    <property type="entry name" value="beta-beta-alpha zinc fingers"/>
    <property type="match status" value="4"/>
</dbReference>
<dbReference type="AlphaFoldDB" id="A0A9R0E557"/>
<evidence type="ECO:0000256" key="8">
    <source>
        <dbReference type="PROSITE-ProRule" id="PRU01263"/>
    </source>
</evidence>
<dbReference type="Gene3D" id="3.30.160.60">
    <property type="entry name" value="Classic Zinc Finger"/>
    <property type="match status" value="6"/>
</dbReference>
<dbReference type="InterPro" id="IPR012934">
    <property type="entry name" value="Znf_AD"/>
</dbReference>
<feature type="domain" description="C2H2-type" evidence="10">
    <location>
        <begin position="476"/>
        <end position="504"/>
    </location>
</feature>
<reference evidence="13" key="1">
    <citation type="submission" date="2025-08" db="UniProtKB">
        <authorList>
            <consortium name="RefSeq"/>
        </authorList>
    </citation>
    <scope>IDENTIFICATION</scope>
    <source>
        <tissue evidence="13">Whole larval tissue</tissue>
    </source>
</reference>
<dbReference type="InterPro" id="IPR050888">
    <property type="entry name" value="ZnF_C2H2-type_TF"/>
</dbReference>
<dbReference type="SMART" id="SM00868">
    <property type="entry name" value="zf-AD"/>
    <property type="match status" value="2"/>
</dbReference>
<feature type="domain" description="C2H2-type" evidence="10">
    <location>
        <begin position="362"/>
        <end position="389"/>
    </location>
</feature>
<accession>A0A9R0E557</accession>
<evidence type="ECO:0000256" key="2">
    <source>
        <dbReference type="ARBA" id="ARBA00022723"/>
    </source>
</evidence>
<dbReference type="Pfam" id="PF12756">
    <property type="entry name" value="zf-C2H2_2"/>
    <property type="match status" value="1"/>
</dbReference>
<dbReference type="PANTHER" id="PTHR24406">
    <property type="entry name" value="TRANSCRIPTIONAL REPRESSOR CTCFL-RELATED"/>
    <property type="match status" value="1"/>
</dbReference>
<protein>
    <submittedName>
        <fullName evidence="13">Zinc finger protein 354A isoform X8</fullName>
    </submittedName>
</protein>
<name>A0A9R0E557_SPOFR</name>
<dbReference type="InterPro" id="IPR013087">
    <property type="entry name" value="Znf_C2H2_type"/>
</dbReference>
<proteinExistence type="predicted"/>
<keyword evidence="12" id="KW-1185">Reference proteome</keyword>
<dbReference type="PROSITE" id="PS00028">
    <property type="entry name" value="ZINC_FINGER_C2H2_1"/>
    <property type="match status" value="10"/>
</dbReference>
<dbReference type="Pfam" id="PF00096">
    <property type="entry name" value="zf-C2H2"/>
    <property type="match status" value="3"/>
</dbReference>
<feature type="binding site" evidence="8">
    <location>
        <position position="15"/>
    </location>
    <ligand>
        <name>Zn(2+)</name>
        <dbReference type="ChEBI" id="CHEBI:29105"/>
    </ligand>
</feature>
<dbReference type="GeneID" id="118278916"/>
<dbReference type="PROSITE" id="PS51915">
    <property type="entry name" value="ZAD"/>
    <property type="match status" value="1"/>
</dbReference>
<keyword evidence="6" id="KW-0539">Nucleus</keyword>
<evidence type="ECO:0000256" key="5">
    <source>
        <dbReference type="ARBA" id="ARBA00022833"/>
    </source>
</evidence>
<evidence type="ECO:0000259" key="10">
    <source>
        <dbReference type="PROSITE" id="PS50157"/>
    </source>
</evidence>
<dbReference type="InterPro" id="IPR036236">
    <property type="entry name" value="Znf_C2H2_sf"/>
</dbReference>
<feature type="domain" description="C2H2-type" evidence="10">
    <location>
        <begin position="388"/>
        <end position="410"/>
    </location>
</feature>
<dbReference type="InterPro" id="IPR041661">
    <property type="entry name" value="ZN622/Rei1/Reh1_Znf-C2H2"/>
</dbReference>
<keyword evidence="2 8" id="KW-0479">Metal-binding</keyword>
<feature type="domain" description="C2H2-type" evidence="10">
    <location>
        <begin position="316"/>
        <end position="339"/>
    </location>
</feature>
<keyword evidence="4 7" id="KW-0863">Zinc-finger</keyword>
<evidence type="ECO:0000256" key="4">
    <source>
        <dbReference type="ARBA" id="ARBA00022771"/>
    </source>
</evidence>
<feature type="binding site" evidence="8">
    <location>
        <position position="71"/>
    </location>
    <ligand>
        <name>Zn(2+)</name>
        <dbReference type="ChEBI" id="CHEBI:29105"/>
    </ligand>
</feature>